<evidence type="ECO:0000313" key="9">
    <source>
        <dbReference type="Proteomes" id="UP000283721"/>
    </source>
</evidence>
<name>A0A395UZN0_9FIRM</name>
<evidence type="ECO:0000256" key="2">
    <source>
        <dbReference type="SAM" id="Phobius"/>
    </source>
</evidence>
<dbReference type="Proteomes" id="UP000285290">
    <property type="component" value="Unassembled WGS sequence"/>
</dbReference>
<feature type="coiled-coil region" evidence="1">
    <location>
        <begin position="56"/>
        <end position="90"/>
    </location>
</feature>
<dbReference type="EMBL" id="QSES01000057">
    <property type="protein sequence ID" value="RGZ87881.1"/>
    <property type="molecule type" value="Genomic_DNA"/>
</dbReference>
<feature type="transmembrane region" description="Helical" evidence="2">
    <location>
        <begin position="110"/>
        <end position="131"/>
    </location>
</feature>
<protein>
    <submittedName>
        <fullName evidence="3">Uncharacterized protein</fullName>
    </submittedName>
</protein>
<dbReference type="Proteomes" id="UP000266066">
    <property type="component" value="Unassembled WGS sequence"/>
</dbReference>
<evidence type="ECO:0000256" key="1">
    <source>
        <dbReference type="SAM" id="Coils"/>
    </source>
</evidence>
<evidence type="ECO:0000313" key="3">
    <source>
        <dbReference type="EMBL" id="RGR55626.1"/>
    </source>
</evidence>
<dbReference type="EMBL" id="QRON01000005">
    <property type="protein sequence ID" value="RHL28173.1"/>
    <property type="molecule type" value="Genomic_DNA"/>
</dbReference>
<dbReference type="Proteomes" id="UP000283721">
    <property type="component" value="Unassembled WGS sequence"/>
</dbReference>
<evidence type="ECO:0000313" key="4">
    <source>
        <dbReference type="EMBL" id="RGZ87881.1"/>
    </source>
</evidence>
<feature type="transmembrane region" description="Helical" evidence="2">
    <location>
        <begin position="6"/>
        <end position="27"/>
    </location>
</feature>
<evidence type="ECO:0000313" key="5">
    <source>
        <dbReference type="EMBL" id="RHE30835.1"/>
    </source>
</evidence>
<organism evidence="3 7">
    <name type="scientific">Agathobacter rectalis</name>
    <dbReference type="NCBI Taxonomy" id="39491"/>
    <lineage>
        <taxon>Bacteria</taxon>
        <taxon>Bacillati</taxon>
        <taxon>Bacillota</taxon>
        <taxon>Clostridia</taxon>
        <taxon>Lachnospirales</taxon>
        <taxon>Lachnospiraceae</taxon>
        <taxon>Agathobacter</taxon>
    </lineage>
</organism>
<keyword evidence="2" id="KW-0472">Membrane</keyword>
<comment type="caution">
    <text evidence="3">The sequence shown here is derived from an EMBL/GenBank/DDBJ whole genome shotgun (WGS) entry which is preliminary data.</text>
</comment>
<keyword evidence="1" id="KW-0175">Coiled coil</keyword>
<reference evidence="7 8" key="1">
    <citation type="submission" date="2018-08" db="EMBL/GenBank/DDBJ databases">
        <title>A genome reference for cultivated species of the human gut microbiota.</title>
        <authorList>
            <person name="Zou Y."/>
            <person name="Xue W."/>
            <person name="Luo G."/>
        </authorList>
    </citation>
    <scope>NUCLEOTIDE SEQUENCE [LARGE SCALE GENOMIC DNA]</scope>
    <source>
        <strain evidence="3 7">AF25-15</strain>
        <strain evidence="6 8">AF38-24</strain>
        <strain evidence="5 10">AM29-10</strain>
        <strain evidence="4 9">AM47-6BH</strain>
    </source>
</reference>
<gene>
    <name evidence="6" type="ORF">DW028_08920</name>
    <name evidence="5" type="ORF">DW753_12815</name>
    <name evidence="4" type="ORF">DW967_17015</name>
    <name evidence="3" type="ORF">DWY38_05815</name>
</gene>
<dbReference type="RefSeq" id="WP_117998086.1">
    <property type="nucleotide sequence ID" value="NZ_DAWECY010000010.1"/>
</dbReference>
<evidence type="ECO:0000313" key="8">
    <source>
        <dbReference type="Proteomes" id="UP000283297"/>
    </source>
</evidence>
<dbReference type="EMBL" id="QRUJ01000004">
    <property type="protein sequence ID" value="RGR55626.1"/>
    <property type="molecule type" value="Genomic_DNA"/>
</dbReference>
<dbReference type="EMBL" id="QSKC01000020">
    <property type="protein sequence ID" value="RHE30835.1"/>
    <property type="molecule type" value="Genomic_DNA"/>
</dbReference>
<keyword evidence="2" id="KW-1133">Transmembrane helix</keyword>
<sequence length="136" mass="15367">MEIIVTLLSGILGVSSSIVYEVISTILKRKNINKEDDITSRIKDVSTVLENSVQELGELQTELEERVKMVEKLKEEAEQAETIISLTEEQVKAVRTTLNNELQKEGRKSFWQGVIVNFVFFVSGAIVSYIVSKYLV</sequence>
<keyword evidence="2" id="KW-0812">Transmembrane</keyword>
<accession>A0A395UZN0</accession>
<dbReference type="Proteomes" id="UP000283297">
    <property type="component" value="Unassembled WGS sequence"/>
</dbReference>
<evidence type="ECO:0000313" key="10">
    <source>
        <dbReference type="Proteomes" id="UP000285290"/>
    </source>
</evidence>
<dbReference type="AlphaFoldDB" id="A0A395UZN0"/>
<evidence type="ECO:0000313" key="7">
    <source>
        <dbReference type="Proteomes" id="UP000266066"/>
    </source>
</evidence>
<proteinExistence type="predicted"/>
<evidence type="ECO:0000313" key="6">
    <source>
        <dbReference type="EMBL" id="RHL28173.1"/>
    </source>
</evidence>